<dbReference type="AlphaFoldDB" id="T0JHY3"/>
<dbReference type="EMBL" id="AUPZ01000001">
    <property type="protein sequence ID" value="EQB40680.1"/>
    <property type="molecule type" value="Genomic_DNA"/>
</dbReference>
<evidence type="ECO:0000256" key="7">
    <source>
        <dbReference type="SAM" id="Phobius"/>
    </source>
</evidence>
<dbReference type="InterPro" id="IPR017900">
    <property type="entry name" value="4Fe4S_Fe_S_CS"/>
</dbReference>
<name>T0JHY3_9BACT</name>
<proteinExistence type="predicted"/>
<feature type="transmembrane region" description="Helical" evidence="7">
    <location>
        <begin position="59"/>
        <end position="85"/>
    </location>
</feature>
<evidence type="ECO:0000313" key="10">
    <source>
        <dbReference type="Proteomes" id="UP000015520"/>
    </source>
</evidence>
<feature type="transmembrane region" description="Helical" evidence="7">
    <location>
        <begin position="429"/>
        <end position="448"/>
    </location>
</feature>
<dbReference type="InterPro" id="IPR017896">
    <property type="entry name" value="4Fe4S_Fe-S-bd"/>
</dbReference>
<keyword evidence="10" id="KW-1185">Reference proteome</keyword>
<feature type="transmembrane region" description="Helical" evidence="7">
    <location>
        <begin position="255"/>
        <end position="275"/>
    </location>
</feature>
<dbReference type="STRING" id="1172190.M947_00075"/>
<protein>
    <recommendedName>
        <fullName evidence="8">4Fe-4S ferredoxin-type domain-containing protein</fullName>
    </recommendedName>
</protein>
<dbReference type="PROSITE" id="PS00198">
    <property type="entry name" value="4FE4S_FER_1"/>
    <property type="match status" value="1"/>
</dbReference>
<evidence type="ECO:0000259" key="8">
    <source>
        <dbReference type="Pfam" id="PF12801"/>
    </source>
</evidence>
<dbReference type="eggNOG" id="COG5266">
    <property type="taxonomic scope" value="Bacteria"/>
</dbReference>
<accession>T0JHY3</accession>
<feature type="transmembrane region" description="Helical" evidence="7">
    <location>
        <begin position="106"/>
        <end position="124"/>
    </location>
</feature>
<feature type="transmembrane region" description="Helical" evidence="7">
    <location>
        <begin position="758"/>
        <end position="779"/>
    </location>
</feature>
<keyword evidence="5" id="KW-0411">Iron-sulfur</keyword>
<organism evidence="9 10">
    <name type="scientific">Sulfurimonas hongkongensis</name>
    <dbReference type="NCBI Taxonomy" id="1172190"/>
    <lineage>
        <taxon>Bacteria</taxon>
        <taxon>Pseudomonadati</taxon>
        <taxon>Campylobacterota</taxon>
        <taxon>Epsilonproteobacteria</taxon>
        <taxon>Campylobacterales</taxon>
        <taxon>Sulfurimonadaceae</taxon>
        <taxon>Sulfurimonas</taxon>
    </lineage>
</organism>
<evidence type="ECO:0000256" key="5">
    <source>
        <dbReference type="ARBA" id="ARBA00023014"/>
    </source>
</evidence>
<dbReference type="PANTHER" id="PTHR30224">
    <property type="entry name" value="ELECTRON TRANSPORT PROTEIN"/>
    <property type="match status" value="1"/>
</dbReference>
<dbReference type="Pfam" id="PF12801">
    <property type="entry name" value="Fer4_5"/>
    <property type="match status" value="2"/>
</dbReference>
<dbReference type="GO" id="GO:0051536">
    <property type="term" value="F:iron-sulfur cluster binding"/>
    <property type="evidence" value="ECO:0007669"/>
    <property type="project" value="UniProtKB-KW"/>
</dbReference>
<gene>
    <name evidence="9" type="ORF">M947_00075</name>
</gene>
<feature type="domain" description="4Fe-4S ferredoxin-type" evidence="8">
    <location>
        <begin position="141"/>
        <end position="178"/>
    </location>
</feature>
<dbReference type="SUPFAM" id="SSF54862">
    <property type="entry name" value="4Fe-4S ferredoxins"/>
    <property type="match status" value="1"/>
</dbReference>
<dbReference type="PATRIC" id="fig|1172190.3.peg.14"/>
<evidence type="ECO:0000256" key="4">
    <source>
        <dbReference type="ARBA" id="ARBA00023004"/>
    </source>
</evidence>
<reference evidence="9 10" key="1">
    <citation type="submission" date="2013-07" db="EMBL/GenBank/DDBJ databases">
        <title>Sulfurimonas hongkongensis AST-10 Genome Sequencing.</title>
        <authorList>
            <person name="Cai L."/>
            <person name="Zhang T."/>
        </authorList>
    </citation>
    <scope>NUCLEOTIDE SEQUENCE [LARGE SCALE GENOMIC DNA]</scope>
    <source>
        <strain evidence="9 10">AST-10</strain>
    </source>
</reference>
<keyword evidence="7" id="KW-0812">Transmembrane</keyword>
<comment type="subcellular location">
    <subcellularLocation>
        <location evidence="1">Cell membrane</location>
    </subcellularLocation>
</comment>
<feature type="transmembrane region" description="Helical" evidence="7">
    <location>
        <begin position="395"/>
        <end position="417"/>
    </location>
</feature>
<evidence type="ECO:0000256" key="1">
    <source>
        <dbReference type="ARBA" id="ARBA00004236"/>
    </source>
</evidence>
<feature type="domain" description="4Fe-4S ferredoxin-type" evidence="8">
    <location>
        <begin position="58"/>
        <end position="101"/>
    </location>
</feature>
<sequence length="796" mass="90755">MVDFIKRDKDDIYGKPILGFLFKNQKFLMILKIAVLALFLYALYFGFAHTGKDNNFTWAVFWGIFWSLFMVITLPTLGRVFCGICPHGFMGKYITKLGLKKTMPKWMQNPFIGIFLIVIGWWGIYYMFPGIYRSPLGTAILFTVMTLLSFVIYFLYKDMSYCKYICPIGTLTRAYSKLSFTWLGTYKSACDECKTFECTTACPYNLKPFTFNKRNSMTDCTLCMNCSAACEAVSFKVKKPSFSLFSKFQVQKAEVWAFILILASISITMSFHHGIGRSNAAPDMIWSKTAEFFKGFINFGSVDPIGLFAFLYALLFTIVAAIAGMFIASKILQKDFSKIFYNLGYSYAPLFILGSIAHTLETLFLRGYERIVEGLAQGFGLSVDVASLANRGDGWLHLFGLLKWVAIVWALIILYKRMKLIDAMKMRKIIAYPFAASLIIFFLSVNIYRGYILDTYGRALDGHANHGGGAKVFQSASKDSVLRDFKKRPAQTYKQPTALNSVYFSETNPSAKEGESYGGHRRGGGRGWVPSQKVWPIFEDNIGEKNCISHIDAKLYLLDANLETTKLVPSKEDGCKSVSYKMPDNGYYNLFYVDKIVQDNTLYIKTAKFENMRFNHSNDAIYDEQKMSAHSINEAPFDILRLREDGETFYHRLYSGDKIRVKVLLNSKPIEGATLRLSTLTGWSKTLKSDKDGIAVFTLIKDYFPEWNRFDRRHKSKFVLTANYKEDANATPDGYDSINYEATYSSVYYPEESGYSSYAYGLAAATLAAILSGFIIYFFRRGRKRPFKEVRFDEKD</sequence>
<dbReference type="GO" id="GO:0046872">
    <property type="term" value="F:metal ion binding"/>
    <property type="evidence" value="ECO:0007669"/>
    <property type="project" value="UniProtKB-KW"/>
</dbReference>
<keyword evidence="3" id="KW-0479">Metal-binding</keyword>
<feature type="transmembrane region" description="Helical" evidence="7">
    <location>
        <begin position="305"/>
        <end position="327"/>
    </location>
</feature>
<keyword evidence="7" id="KW-1133">Transmembrane helix</keyword>
<feature type="transmembrane region" description="Helical" evidence="7">
    <location>
        <begin position="136"/>
        <end position="156"/>
    </location>
</feature>
<dbReference type="PANTHER" id="PTHR30224:SF4">
    <property type="entry name" value="ELECTRON TRANSPORT PROTEIN YCCM-RELATED"/>
    <property type="match status" value="1"/>
</dbReference>
<dbReference type="InterPro" id="IPR052378">
    <property type="entry name" value="NosR_regulator"/>
</dbReference>
<feature type="transmembrane region" description="Helical" evidence="7">
    <location>
        <begin position="27"/>
        <end position="47"/>
    </location>
</feature>
<dbReference type="GO" id="GO:0005886">
    <property type="term" value="C:plasma membrane"/>
    <property type="evidence" value="ECO:0007669"/>
    <property type="project" value="UniProtKB-SubCell"/>
</dbReference>
<evidence type="ECO:0000256" key="2">
    <source>
        <dbReference type="ARBA" id="ARBA00022475"/>
    </source>
</evidence>
<keyword evidence="2" id="KW-1003">Cell membrane</keyword>
<feature type="transmembrane region" description="Helical" evidence="7">
    <location>
        <begin position="339"/>
        <end position="360"/>
    </location>
</feature>
<dbReference type="OrthoDB" id="9771372at2"/>
<keyword evidence="6 7" id="KW-0472">Membrane</keyword>
<evidence type="ECO:0000256" key="3">
    <source>
        <dbReference type="ARBA" id="ARBA00022723"/>
    </source>
</evidence>
<dbReference type="Proteomes" id="UP000015520">
    <property type="component" value="Unassembled WGS sequence"/>
</dbReference>
<evidence type="ECO:0000313" key="9">
    <source>
        <dbReference type="EMBL" id="EQB40680.1"/>
    </source>
</evidence>
<dbReference type="eggNOG" id="COG0348">
    <property type="taxonomic scope" value="Bacteria"/>
</dbReference>
<keyword evidence="4" id="KW-0408">Iron</keyword>
<evidence type="ECO:0000256" key="6">
    <source>
        <dbReference type="ARBA" id="ARBA00023136"/>
    </source>
</evidence>
<comment type="caution">
    <text evidence="9">The sequence shown here is derived from an EMBL/GenBank/DDBJ whole genome shotgun (WGS) entry which is preliminary data.</text>
</comment>
<dbReference type="RefSeq" id="WP_021286301.1">
    <property type="nucleotide sequence ID" value="NZ_AUPZ01000001.1"/>
</dbReference>